<comment type="caution">
    <text evidence="2">The sequence shown here is derived from an EMBL/GenBank/DDBJ whole genome shotgun (WGS) entry which is preliminary data.</text>
</comment>
<organism evidence="2">
    <name type="scientific">candidate division WOR-3 bacterium</name>
    <dbReference type="NCBI Taxonomy" id="2052148"/>
    <lineage>
        <taxon>Bacteria</taxon>
        <taxon>Bacteria division WOR-3</taxon>
    </lineage>
</organism>
<dbReference type="EMBL" id="DSOL01000253">
    <property type="protein sequence ID" value="HEN28727.1"/>
    <property type="molecule type" value="Genomic_DNA"/>
</dbReference>
<sequence length="77" mass="8691">MEVFRRPKYPGIVKSNLLRDGRKEVGKVYHDLRKTSSEGARLLVRKVLEQKGGSVSKTERMLGISPEDPKKGKGRLV</sequence>
<name>A0A7C2K3B4_UNCW3</name>
<dbReference type="AlphaFoldDB" id="A0A7C2K3B4"/>
<evidence type="ECO:0000256" key="1">
    <source>
        <dbReference type="SAM" id="MobiDB-lite"/>
    </source>
</evidence>
<evidence type="ECO:0000313" key="2">
    <source>
        <dbReference type="EMBL" id="HEN28727.1"/>
    </source>
</evidence>
<reference evidence="2" key="1">
    <citation type="journal article" date="2020" name="mSystems">
        <title>Genome- and Community-Level Interaction Insights into Carbon Utilization and Element Cycling Functions of Hydrothermarchaeota in Hydrothermal Sediment.</title>
        <authorList>
            <person name="Zhou Z."/>
            <person name="Liu Y."/>
            <person name="Xu W."/>
            <person name="Pan J."/>
            <person name="Luo Z.H."/>
            <person name="Li M."/>
        </authorList>
    </citation>
    <scope>NUCLEOTIDE SEQUENCE [LARGE SCALE GENOMIC DNA]</scope>
    <source>
        <strain evidence="2">SpSt-34</strain>
    </source>
</reference>
<gene>
    <name evidence="2" type="ORF">ENQ77_08835</name>
</gene>
<protein>
    <submittedName>
        <fullName evidence="2">Uncharacterized protein</fullName>
    </submittedName>
</protein>
<proteinExistence type="predicted"/>
<accession>A0A7C2K3B4</accession>
<feature type="region of interest" description="Disordered" evidence="1">
    <location>
        <begin position="52"/>
        <end position="77"/>
    </location>
</feature>